<dbReference type="EMBL" id="CP011125">
    <property type="protein sequence ID" value="AKF08072.1"/>
    <property type="molecule type" value="Genomic_DNA"/>
</dbReference>
<dbReference type="STRING" id="927083.DB32_005221"/>
<dbReference type="KEGG" id="samy:DB32_005221"/>
<name>A0A0F6YKF6_9BACT</name>
<feature type="compositionally biased region" description="Basic residues" evidence="1">
    <location>
        <begin position="22"/>
        <end position="38"/>
    </location>
</feature>
<sequence length="47" mass="5668">MRHRARFSAPRARIARACTHVLRRRARDARSKRRWPRPGRREPYGTA</sequence>
<protein>
    <submittedName>
        <fullName evidence="2">Uncharacterized protein</fullName>
    </submittedName>
</protein>
<keyword evidence="3" id="KW-1185">Reference proteome</keyword>
<gene>
    <name evidence="2" type="ORF">DB32_005221</name>
</gene>
<dbReference type="Proteomes" id="UP000034883">
    <property type="component" value="Chromosome"/>
</dbReference>
<accession>A0A0F6YKF6</accession>
<proteinExistence type="predicted"/>
<evidence type="ECO:0000313" key="2">
    <source>
        <dbReference type="EMBL" id="AKF08072.1"/>
    </source>
</evidence>
<feature type="region of interest" description="Disordered" evidence="1">
    <location>
        <begin position="22"/>
        <end position="47"/>
    </location>
</feature>
<evidence type="ECO:0000313" key="3">
    <source>
        <dbReference type="Proteomes" id="UP000034883"/>
    </source>
</evidence>
<reference evidence="2 3" key="1">
    <citation type="submission" date="2015-03" db="EMBL/GenBank/DDBJ databases">
        <title>Genome assembly of Sandaracinus amylolyticus DSM 53668.</title>
        <authorList>
            <person name="Sharma G."/>
            <person name="Subramanian S."/>
        </authorList>
    </citation>
    <scope>NUCLEOTIDE SEQUENCE [LARGE SCALE GENOMIC DNA]</scope>
    <source>
        <strain evidence="2 3">DSM 53668</strain>
    </source>
</reference>
<dbReference type="AlphaFoldDB" id="A0A0F6YKF6"/>
<organism evidence="2 3">
    <name type="scientific">Sandaracinus amylolyticus</name>
    <dbReference type="NCBI Taxonomy" id="927083"/>
    <lineage>
        <taxon>Bacteria</taxon>
        <taxon>Pseudomonadati</taxon>
        <taxon>Myxococcota</taxon>
        <taxon>Polyangia</taxon>
        <taxon>Polyangiales</taxon>
        <taxon>Sandaracinaceae</taxon>
        <taxon>Sandaracinus</taxon>
    </lineage>
</organism>
<evidence type="ECO:0000256" key="1">
    <source>
        <dbReference type="SAM" id="MobiDB-lite"/>
    </source>
</evidence>